<evidence type="ECO:0000313" key="1">
    <source>
        <dbReference type="EMBL" id="SFV59404.1"/>
    </source>
</evidence>
<gene>
    <name evidence="1" type="ORF">MNB_SV-6-1147</name>
</gene>
<proteinExistence type="predicted"/>
<dbReference type="EMBL" id="FPHC01000052">
    <property type="protein sequence ID" value="SFV59404.1"/>
    <property type="molecule type" value="Genomic_DNA"/>
</dbReference>
<reference evidence="1" key="1">
    <citation type="submission" date="2016-10" db="EMBL/GenBank/DDBJ databases">
        <authorList>
            <person name="de Groot N.N."/>
        </authorList>
    </citation>
    <scope>NUCLEOTIDE SEQUENCE</scope>
</reference>
<organism evidence="1">
    <name type="scientific">hydrothermal vent metagenome</name>
    <dbReference type="NCBI Taxonomy" id="652676"/>
    <lineage>
        <taxon>unclassified sequences</taxon>
        <taxon>metagenomes</taxon>
        <taxon>ecological metagenomes</taxon>
    </lineage>
</organism>
<protein>
    <submittedName>
        <fullName evidence="1">Uncharacterized protein</fullName>
    </submittedName>
</protein>
<sequence>MSERPKIDIVDYHYIVNRGVVVLCCIDIEKDTTGTKRAKYEISQRVR</sequence>
<dbReference type="AlphaFoldDB" id="A0A1W1C0X8"/>
<name>A0A1W1C0X8_9ZZZZ</name>
<accession>A0A1W1C0X8</accession>